<evidence type="ECO:0000256" key="1">
    <source>
        <dbReference type="SAM" id="Phobius"/>
    </source>
</evidence>
<sequence length="239" mass="26923">MATSISLVPHRLLCYFYAAFTVDTLYAMNKLRKLRQPTSPMPGGYTADNEPNNSLQPVAQSRTMMYALSASTSTQRMVKKATSNVETVSRFPPAAKPVTIKEQYWAARALTAEALLAARITHTGELRALTEAEQEKRNRELEVVHHLHEDRQSKLERLVLILLACLVLFVAALLYSFVWSHHAPPARHSKPSHFTIPILSPFASVCALRIILMLSPRLSMRHQYSTQKLSSSSAWLQRV</sequence>
<keyword evidence="3" id="KW-1185">Reference proteome</keyword>
<dbReference type="OrthoDB" id="3265172at2759"/>
<keyword evidence="1" id="KW-1133">Transmembrane helix</keyword>
<evidence type="ECO:0000313" key="2">
    <source>
        <dbReference type="EMBL" id="EMD36705.1"/>
    </source>
</evidence>
<proteinExistence type="predicted"/>
<dbReference type="HOGENOM" id="CLU_099959_0_0_1"/>
<accession>M2QX44</accession>
<reference evidence="2 3" key="1">
    <citation type="journal article" date="2012" name="Proc. Natl. Acad. Sci. U.S.A.">
        <title>Comparative genomics of Ceriporiopsis subvermispora and Phanerochaete chrysosporium provide insight into selective ligninolysis.</title>
        <authorList>
            <person name="Fernandez-Fueyo E."/>
            <person name="Ruiz-Duenas F.J."/>
            <person name="Ferreira P."/>
            <person name="Floudas D."/>
            <person name="Hibbett D.S."/>
            <person name="Canessa P."/>
            <person name="Larrondo L.F."/>
            <person name="James T.Y."/>
            <person name="Seelenfreund D."/>
            <person name="Lobos S."/>
            <person name="Polanco R."/>
            <person name="Tello M."/>
            <person name="Honda Y."/>
            <person name="Watanabe T."/>
            <person name="Watanabe T."/>
            <person name="Ryu J.S."/>
            <person name="Kubicek C.P."/>
            <person name="Schmoll M."/>
            <person name="Gaskell J."/>
            <person name="Hammel K.E."/>
            <person name="St John F.J."/>
            <person name="Vanden Wymelenberg A."/>
            <person name="Sabat G."/>
            <person name="Splinter BonDurant S."/>
            <person name="Syed K."/>
            <person name="Yadav J.S."/>
            <person name="Doddapaneni H."/>
            <person name="Subramanian V."/>
            <person name="Lavin J.L."/>
            <person name="Oguiza J.A."/>
            <person name="Perez G."/>
            <person name="Pisabarro A.G."/>
            <person name="Ramirez L."/>
            <person name="Santoyo F."/>
            <person name="Master E."/>
            <person name="Coutinho P.M."/>
            <person name="Henrissat B."/>
            <person name="Lombard V."/>
            <person name="Magnuson J.K."/>
            <person name="Kuees U."/>
            <person name="Hori C."/>
            <person name="Igarashi K."/>
            <person name="Samejima M."/>
            <person name="Held B.W."/>
            <person name="Barry K.W."/>
            <person name="LaButti K.M."/>
            <person name="Lapidus A."/>
            <person name="Lindquist E.A."/>
            <person name="Lucas S.M."/>
            <person name="Riley R."/>
            <person name="Salamov A.A."/>
            <person name="Hoffmeister D."/>
            <person name="Schwenk D."/>
            <person name="Hadar Y."/>
            <person name="Yarden O."/>
            <person name="de Vries R.P."/>
            <person name="Wiebenga A."/>
            <person name="Stenlid J."/>
            <person name="Eastwood D."/>
            <person name="Grigoriev I.V."/>
            <person name="Berka R.M."/>
            <person name="Blanchette R.A."/>
            <person name="Kersten P."/>
            <person name="Martinez A.T."/>
            <person name="Vicuna R."/>
            <person name="Cullen D."/>
        </authorList>
    </citation>
    <scope>NUCLEOTIDE SEQUENCE [LARGE SCALE GENOMIC DNA]</scope>
    <source>
        <strain evidence="2 3">B</strain>
    </source>
</reference>
<name>M2QX44_CERS8</name>
<evidence type="ECO:0000313" key="3">
    <source>
        <dbReference type="Proteomes" id="UP000016930"/>
    </source>
</evidence>
<dbReference type="AlphaFoldDB" id="M2QX44"/>
<keyword evidence="1" id="KW-0472">Membrane</keyword>
<protein>
    <submittedName>
        <fullName evidence="2">Uncharacterized protein</fullName>
    </submittedName>
</protein>
<feature type="transmembrane region" description="Helical" evidence="1">
    <location>
        <begin position="198"/>
        <end position="215"/>
    </location>
</feature>
<feature type="transmembrane region" description="Helical" evidence="1">
    <location>
        <begin position="158"/>
        <end position="178"/>
    </location>
</feature>
<keyword evidence="1" id="KW-0812">Transmembrane</keyword>
<organism evidence="2 3">
    <name type="scientific">Ceriporiopsis subvermispora (strain B)</name>
    <name type="common">White-rot fungus</name>
    <name type="synonym">Gelatoporia subvermispora</name>
    <dbReference type="NCBI Taxonomy" id="914234"/>
    <lineage>
        <taxon>Eukaryota</taxon>
        <taxon>Fungi</taxon>
        <taxon>Dikarya</taxon>
        <taxon>Basidiomycota</taxon>
        <taxon>Agaricomycotina</taxon>
        <taxon>Agaricomycetes</taxon>
        <taxon>Polyporales</taxon>
        <taxon>Gelatoporiaceae</taxon>
        <taxon>Gelatoporia</taxon>
    </lineage>
</organism>
<dbReference type="Proteomes" id="UP000016930">
    <property type="component" value="Unassembled WGS sequence"/>
</dbReference>
<gene>
    <name evidence="2" type="ORF">CERSUDRAFT_123788</name>
</gene>
<dbReference type="EMBL" id="KB445797">
    <property type="protein sequence ID" value="EMD36705.1"/>
    <property type="molecule type" value="Genomic_DNA"/>
</dbReference>